<feature type="transmembrane region" description="Helical" evidence="1">
    <location>
        <begin position="177"/>
        <end position="198"/>
    </location>
</feature>
<proteinExistence type="predicted"/>
<gene>
    <name evidence="2" type="ORF">A3J56_01805</name>
</gene>
<dbReference type="EMBL" id="MFHQ01000030">
    <property type="protein sequence ID" value="OGF74055.1"/>
    <property type="molecule type" value="Genomic_DNA"/>
</dbReference>
<feature type="transmembrane region" description="Helical" evidence="1">
    <location>
        <begin position="204"/>
        <end position="224"/>
    </location>
</feature>
<dbReference type="STRING" id="1798338.A3J56_01805"/>
<feature type="transmembrane region" description="Helical" evidence="1">
    <location>
        <begin position="331"/>
        <end position="351"/>
    </location>
</feature>
<evidence type="ECO:0000313" key="3">
    <source>
        <dbReference type="Proteomes" id="UP000178406"/>
    </source>
</evidence>
<dbReference type="Proteomes" id="UP000178406">
    <property type="component" value="Unassembled WGS sequence"/>
</dbReference>
<name>A0A1F5WEK0_9BACT</name>
<evidence type="ECO:0000313" key="2">
    <source>
        <dbReference type="EMBL" id="OGF74055.1"/>
    </source>
</evidence>
<feature type="transmembrane region" description="Helical" evidence="1">
    <location>
        <begin position="259"/>
        <end position="286"/>
    </location>
</feature>
<evidence type="ECO:0008006" key="4">
    <source>
        <dbReference type="Google" id="ProtNLM"/>
    </source>
</evidence>
<feature type="transmembrane region" description="Helical" evidence="1">
    <location>
        <begin position="5"/>
        <end position="25"/>
    </location>
</feature>
<feature type="transmembrane region" description="Helical" evidence="1">
    <location>
        <begin position="387"/>
        <end position="404"/>
    </location>
</feature>
<feature type="transmembrane region" description="Helical" evidence="1">
    <location>
        <begin position="133"/>
        <end position="157"/>
    </location>
</feature>
<accession>A0A1F5WEK0</accession>
<comment type="caution">
    <text evidence="2">The sequence shown here is derived from an EMBL/GenBank/DDBJ whole genome shotgun (WGS) entry which is preliminary data.</text>
</comment>
<feature type="transmembrane region" description="Helical" evidence="1">
    <location>
        <begin position="91"/>
        <end position="113"/>
    </location>
</feature>
<keyword evidence="1" id="KW-0472">Membrane</keyword>
<dbReference type="AlphaFoldDB" id="A0A1F5WEK0"/>
<feature type="transmembrane region" description="Helical" evidence="1">
    <location>
        <begin position="63"/>
        <end position="79"/>
    </location>
</feature>
<reference evidence="2 3" key="1">
    <citation type="journal article" date="2016" name="Nat. Commun.">
        <title>Thousands of microbial genomes shed light on interconnected biogeochemical processes in an aquifer system.</title>
        <authorList>
            <person name="Anantharaman K."/>
            <person name="Brown C.T."/>
            <person name="Hug L.A."/>
            <person name="Sharon I."/>
            <person name="Castelle C.J."/>
            <person name="Probst A.J."/>
            <person name="Thomas B.C."/>
            <person name="Singh A."/>
            <person name="Wilkins M.J."/>
            <person name="Karaoz U."/>
            <person name="Brodie E.L."/>
            <person name="Williams K.H."/>
            <person name="Hubbard S.S."/>
            <person name="Banfield J.F."/>
        </authorList>
    </citation>
    <scope>NUCLEOTIDE SEQUENCE [LARGE SCALE GENOMIC DNA]</scope>
</reference>
<feature type="transmembrane region" description="Helical" evidence="1">
    <location>
        <begin position="292"/>
        <end position="310"/>
    </location>
</feature>
<feature type="transmembrane region" description="Helical" evidence="1">
    <location>
        <begin position="357"/>
        <end position="375"/>
    </location>
</feature>
<keyword evidence="1" id="KW-0812">Transmembrane</keyword>
<keyword evidence="1" id="KW-1133">Transmembrane helix</keyword>
<organism evidence="2 3">
    <name type="scientific">Candidatus Giovannonibacteria bacterium RIFCSPHIGHO2_02_FULL_46_20</name>
    <dbReference type="NCBI Taxonomy" id="1798338"/>
    <lineage>
        <taxon>Bacteria</taxon>
        <taxon>Candidatus Giovannoniibacteriota</taxon>
    </lineage>
</organism>
<protein>
    <recommendedName>
        <fullName evidence="4">Glycosyltransferase RgtA/B/C/D-like domain-containing protein</fullName>
    </recommendedName>
</protein>
<evidence type="ECO:0000256" key="1">
    <source>
        <dbReference type="SAM" id="Phobius"/>
    </source>
</evidence>
<sequence length="533" mass="61314">MVQNVFLVTLLIIFAAYGIVVFQPIEFLLEYFLLDDSFYYFKTASNIALGLGPTFDGEHFTNGYHPLWMGISVIVHYLFPEATIAPIKIMLFFSILLFLGTMLLIRTIIARFSSNVFLQGLGMLWYALNPWNISFYFSGLETPLALFFTALTLLLLIDVIRDGRAVRMLQLGITSGLLILSRLDYALFPFVILLYFVLRRRDFFWKKVLLFVVPAGLIASPWFLHNYFYFGSPIPASGLSYTLINYRLFFYKERGVFEIILWSLQALVGTIALNLTMIGIPVYFSLKNITRSALSLGSVVAIVLVPIFYWHRIRRASFAMFVRSIAISPEGIALLLFTISHMFLVVIHGAVRWSGRPWYFATFPMIVLIATSIIFSHYETERIIRRAVPALFVVGLVLFGYQATRLFPQHQNQIEMYRAALWVQNNTSPHARIASFNSGIHGYFTNRFLMNSDGLINNAAYEAMRENRLWELFKRERIDYILDYDIVLSYRYKSFFGISDPLARVQKIDLSPYIGTSGSYGGSHVNLYKIIYD</sequence>